<dbReference type="EnsemblMetazoa" id="AMAM003348-RA">
    <property type="protein sequence ID" value="AMAM003348-PA"/>
    <property type="gene ID" value="AMAM003348"/>
</dbReference>
<reference evidence="3" key="1">
    <citation type="submission" date="2013-09" db="EMBL/GenBank/DDBJ databases">
        <title>The Genome Sequence of Anopheles maculatus species B.</title>
        <authorList>
            <consortium name="The Broad Institute Genomics Platform"/>
            <person name="Neafsey D.E."/>
            <person name="Besansky N."/>
            <person name="Howell P."/>
            <person name="Walton C."/>
            <person name="Young S.K."/>
            <person name="Zeng Q."/>
            <person name="Gargeya S."/>
            <person name="Fitzgerald M."/>
            <person name="Haas B."/>
            <person name="Abouelleil A."/>
            <person name="Allen A.W."/>
            <person name="Alvarado L."/>
            <person name="Arachchi H.M."/>
            <person name="Berlin A.M."/>
            <person name="Chapman S.B."/>
            <person name="Gainer-Dewar J."/>
            <person name="Goldberg J."/>
            <person name="Griggs A."/>
            <person name="Gujja S."/>
            <person name="Hansen M."/>
            <person name="Howarth C."/>
            <person name="Imamovic A."/>
            <person name="Ireland A."/>
            <person name="Larimer J."/>
            <person name="McCowan C."/>
            <person name="Murphy C."/>
            <person name="Pearson M."/>
            <person name="Poon T.W."/>
            <person name="Priest M."/>
            <person name="Roberts A."/>
            <person name="Saif S."/>
            <person name="Shea T."/>
            <person name="Sisk P."/>
            <person name="Sykes S."/>
            <person name="Wortman J."/>
            <person name="Nusbaum C."/>
            <person name="Birren B."/>
        </authorList>
    </citation>
    <scope>NUCLEOTIDE SEQUENCE [LARGE SCALE GENOMIC DNA]</scope>
    <source>
        <strain evidence="3">maculatus3</strain>
    </source>
</reference>
<protein>
    <submittedName>
        <fullName evidence="2">Uncharacterized protein</fullName>
    </submittedName>
</protein>
<proteinExistence type="predicted"/>
<evidence type="ECO:0000313" key="3">
    <source>
        <dbReference type="Proteomes" id="UP000075901"/>
    </source>
</evidence>
<feature type="region of interest" description="Disordered" evidence="1">
    <location>
        <begin position="55"/>
        <end position="190"/>
    </location>
</feature>
<evidence type="ECO:0000313" key="2">
    <source>
        <dbReference type="EnsemblMetazoa" id="AMAM003348-PA"/>
    </source>
</evidence>
<feature type="compositionally biased region" description="Basic and acidic residues" evidence="1">
    <location>
        <begin position="78"/>
        <end position="89"/>
    </location>
</feature>
<reference evidence="2" key="2">
    <citation type="submission" date="2020-05" db="UniProtKB">
        <authorList>
            <consortium name="EnsemblMetazoa"/>
        </authorList>
    </citation>
    <scope>IDENTIFICATION</scope>
    <source>
        <strain evidence="2">maculatus3</strain>
    </source>
</reference>
<dbReference type="Proteomes" id="UP000075901">
    <property type="component" value="Unassembled WGS sequence"/>
</dbReference>
<keyword evidence="3" id="KW-1185">Reference proteome</keyword>
<accession>A0A182SBB2</accession>
<dbReference type="VEuPathDB" id="VectorBase:AMAM003348"/>
<name>A0A182SBB2_9DIPT</name>
<organism evidence="2 3">
    <name type="scientific">Anopheles maculatus</name>
    <dbReference type="NCBI Taxonomy" id="74869"/>
    <lineage>
        <taxon>Eukaryota</taxon>
        <taxon>Metazoa</taxon>
        <taxon>Ecdysozoa</taxon>
        <taxon>Arthropoda</taxon>
        <taxon>Hexapoda</taxon>
        <taxon>Insecta</taxon>
        <taxon>Pterygota</taxon>
        <taxon>Neoptera</taxon>
        <taxon>Endopterygota</taxon>
        <taxon>Diptera</taxon>
        <taxon>Nematocera</taxon>
        <taxon>Culicoidea</taxon>
        <taxon>Culicidae</taxon>
        <taxon>Anophelinae</taxon>
        <taxon>Anopheles</taxon>
        <taxon>Anopheles maculatus group</taxon>
    </lineage>
</organism>
<evidence type="ECO:0000256" key="1">
    <source>
        <dbReference type="SAM" id="MobiDB-lite"/>
    </source>
</evidence>
<sequence>MAELMQQMRDPATIGGGSFFEVLYVGKIKVSHKRVPYTFIDDALPKFKAYDAEKLRQQQEATRKQSTPVSGESSTEGETPRRNESDNRGTESTPPAPDDPPEVFQGRRVSTFDIPTKKIENDTVGDSNTSGSGKEEPKVEENCSVNVQQEKQQPEQEHQPHQPTSPAVATLAERVIVTKETKSASPQEEE</sequence>
<dbReference type="AlphaFoldDB" id="A0A182SBB2"/>
<feature type="compositionally biased region" description="Polar residues" evidence="1">
    <location>
        <begin position="64"/>
        <end position="77"/>
    </location>
</feature>